<evidence type="ECO:0000313" key="3">
    <source>
        <dbReference type="Proteomes" id="UP001302745"/>
    </source>
</evidence>
<protein>
    <recommendedName>
        <fullName evidence="4">C2H2-type domain-containing protein</fullName>
    </recommendedName>
</protein>
<dbReference type="Proteomes" id="UP001302745">
    <property type="component" value="Unassembled WGS sequence"/>
</dbReference>
<dbReference type="EMBL" id="MU857009">
    <property type="protein sequence ID" value="KAK4151569.1"/>
    <property type="molecule type" value="Genomic_DNA"/>
</dbReference>
<evidence type="ECO:0008006" key="4">
    <source>
        <dbReference type="Google" id="ProtNLM"/>
    </source>
</evidence>
<dbReference type="PANTHER" id="PTHR38166">
    <property type="entry name" value="C2H2-TYPE DOMAIN-CONTAINING PROTEIN-RELATED"/>
    <property type="match status" value="1"/>
</dbReference>
<sequence length="162" mass="18597">MSARRKSSSCHDDQPRKRRRSTPAEVHDDDGGQYTGGRALACPLYKRFPTQFTRCLFRNSLTSTSFVVQHIGRCHSQPIRCPICSRAFDGAAERDEHIRQQTCQSVSRVRGCIDNGREGLDRHQLVELRQRTSRRGLTEAKCWYAIWDFIFPGAPRPDSPYV</sequence>
<dbReference type="AlphaFoldDB" id="A0AAN6ZVF7"/>
<proteinExistence type="predicted"/>
<accession>A0AAN6ZVF7</accession>
<dbReference type="PANTHER" id="PTHR38166:SF1">
    <property type="entry name" value="C2H2-TYPE DOMAIN-CONTAINING PROTEIN"/>
    <property type="match status" value="1"/>
</dbReference>
<comment type="caution">
    <text evidence="2">The sequence shown here is derived from an EMBL/GenBank/DDBJ whole genome shotgun (WGS) entry which is preliminary data.</text>
</comment>
<organism evidence="2 3">
    <name type="scientific">Chaetomidium leptoderma</name>
    <dbReference type="NCBI Taxonomy" id="669021"/>
    <lineage>
        <taxon>Eukaryota</taxon>
        <taxon>Fungi</taxon>
        <taxon>Dikarya</taxon>
        <taxon>Ascomycota</taxon>
        <taxon>Pezizomycotina</taxon>
        <taxon>Sordariomycetes</taxon>
        <taxon>Sordariomycetidae</taxon>
        <taxon>Sordariales</taxon>
        <taxon>Chaetomiaceae</taxon>
        <taxon>Chaetomidium</taxon>
    </lineage>
</organism>
<keyword evidence="3" id="KW-1185">Reference proteome</keyword>
<reference evidence="2" key="1">
    <citation type="journal article" date="2023" name="Mol. Phylogenet. Evol.">
        <title>Genome-scale phylogeny and comparative genomics of the fungal order Sordariales.</title>
        <authorList>
            <person name="Hensen N."/>
            <person name="Bonometti L."/>
            <person name="Westerberg I."/>
            <person name="Brannstrom I.O."/>
            <person name="Guillou S."/>
            <person name="Cros-Aarteil S."/>
            <person name="Calhoun S."/>
            <person name="Haridas S."/>
            <person name="Kuo A."/>
            <person name="Mondo S."/>
            <person name="Pangilinan J."/>
            <person name="Riley R."/>
            <person name="LaButti K."/>
            <person name="Andreopoulos B."/>
            <person name="Lipzen A."/>
            <person name="Chen C."/>
            <person name="Yan M."/>
            <person name="Daum C."/>
            <person name="Ng V."/>
            <person name="Clum A."/>
            <person name="Steindorff A."/>
            <person name="Ohm R.A."/>
            <person name="Martin F."/>
            <person name="Silar P."/>
            <person name="Natvig D.O."/>
            <person name="Lalanne C."/>
            <person name="Gautier V."/>
            <person name="Ament-Velasquez S.L."/>
            <person name="Kruys A."/>
            <person name="Hutchinson M.I."/>
            <person name="Powell A.J."/>
            <person name="Barry K."/>
            <person name="Miller A.N."/>
            <person name="Grigoriev I.V."/>
            <person name="Debuchy R."/>
            <person name="Gladieux P."/>
            <person name="Hiltunen Thoren M."/>
            <person name="Johannesson H."/>
        </authorList>
    </citation>
    <scope>NUCLEOTIDE SEQUENCE</scope>
    <source>
        <strain evidence="2">CBS 538.74</strain>
    </source>
</reference>
<evidence type="ECO:0000256" key="1">
    <source>
        <dbReference type="SAM" id="MobiDB-lite"/>
    </source>
</evidence>
<feature type="non-terminal residue" evidence="2">
    <location>
        <position position="162"/>
    </location>
</feature>
<name>A0AAN6ZVF7_9PEZI</name>
<evidence type="ECO:0000313" key="2">
    <source>
        <dbReference type="EMBL" id="KAK4151569.1"/>
    </source>
</evidence>
<gene>
    <name evidence="2" type="ORF">C8A00DRAFT_17029</name>
</gene>
<reference evidence="2" key="2">
    <citation type="submission" date="2023-05" db="EMBL/GenBank/DDBJ databases">
        <authorList>
            <consortium name="Lawrence Berkeley National Laboratory"/>
            <person name="Steindorff A."/>
            <person name="Hensen N."/>
            <person name="Bonometti L."/>
            <person name="Westerberg I."/>
            <person name="Brannstrom I.O."/>
            <person name="Guillou S."/>
            <person name="Cros-Aarteil S."/>
            <person name="Calhoun S."/>
            <person name="Haridas S."/>
            <person name="Kuo A."/>
            <person name="Mondo S."/>
            <person name="Pangilinan J."/>
            <person name="Riley R."/>
            <person name="Labutti K."/>
            <person name="Andreopoulos B."/>
            <person name="Lipzen A."/>
            <person name="Chen C."/>
            <person name="Yanf M."/>
            <person name="Daum C."/>
            <person name="Ng V."/>
            <person name="Clum A."/>
            <person name="Ohm R."/>
            <person name="Martin F."/>
            <person name="Silar P."/>
            <person name="Natvig D."/>
            <person name="Lalanne C."/>
            <person name="Gautier V."/>
            <person name="Ament-Velasquez S.L."/>
            <person name="Kruys A."/>
            <person name="Hutchinson M.I."/>
            <person name="Powell A.J."/>
            <person name="Barry K."/>
            <person name="Miller A.N."/>
            <person name="Grigoriev I.V."/>
            <person name="Debuchy R."/>
            <person name="Gladieux P."/>
            <person name="Thoren M.H."/>
            <person name="Johannesson H."/>
        </authorList>
    </citation>
    <scope>NUCLEOTIDE SEQUENCE</scope>
    <source>
        <strain evidence="2">CBS 538.74</strain>
    </source>
</reference>
<feature type="region of interest" description="Disordered" evidence="1">
    <location>
        <begin position="1"/>
        <end position="32"/>
    </location>
</feature>